<evidence type="ECO:0000313" key="2">
    <source>
        <dbReference type="Proteomes" id="UP001141336"/>
    </source>
</evidence>
<gene>
    <name evidence="1" type="ORF">O0S09_09915</name>
</gene>
<dbReference type="RefSeq" id="WP_268923821.1">
    <property type="nucleotide sequence ID" value="NZ_JAPTGC010000039.1"/>
</dbReference>
<accession>A0ABT4IP59</accession>
<evidence type="ECO:0000313" key="1">
    <source>
        <dbReference type="EMBL" id="MCZ0863555.1"/>
    </source>
</evidence>
<comment type="caution">
    <text evidence="1">The sequence shown here is derived from an EMBL/GenBank/DDBJ whole genome shotgun (WGS) entry which is preliminary data.</text>
</comment>
<dbReference type="EMBL" id="JAPTGC010000039">
    <property type="protein sequence ID" value="MCZ0863555.1"/>
    <property type="molecule type" value="Genomic_DNA"/>
</dbReference>
<reference evidence="1" key="1">
    <citation type="submission" date="2022-12" db="EMBL/GenBank/DDBJ databases">
        <title>Isolation and characterisation of novel Methanocorpusculum spp. from native Australian herbivores indicates the genus is ancestrally host-associated.</title>
        <authorList>
            <person name="Volmer J.G."/>
            <person name="Soo R.M."/>
            <person name="Evans P.N."/>
            <person name="Hoedt E.C."/>
            <person name="Astorga Alsina A.L."/>
            <person name="Woodcroft B.J."/>
            <person name="Tyson G.W."/>
            <person name="Hugenholtz P."/>
            <person name="Morrison M."/>
        </authorList>
    </citation>
    <scope>NUCLEOTIDE SEQUENCE</scope>
    <source>
        <strain evidence="1">CW153</strain>
    </source>
</reference>
<keyword evidence="2" id="KW-1185">Reference proteome</keyword>
<sequence>MTYTPFDPKTFLTVTLPRIHPRPKDPYEAALHSCDLAYAFEECRITCLEQYHADLLTIRSENCQSREYRIHWPTRTTYTVNVEKLRQDHPDLHRQLVYLKAADAEKFLGRSYLYNAARKYAGDRITPYEKVTIHDLKQHLPPTELPQYLTAKEHTLDPVILTAAEAP</sequence>
<proteinExistence type="predicted"/>
<organism evidence="1 2">
    <name type="scientific">Methanocorpusculum vombati</name>
    <dbReference type="NCBI Taxonomy" id="3002864"/>
    <lineage>
        <taxon>Archaea</taxon>
        <taxon>Methanobacteriati</taxon>
        <taxon>Methanobacteriota</taxon>
        <taxon>Stenosarchaea group</taxon>
        <taxon>Methanomicrobia</taxon>
        <taxon>Methanomicrobiales</taxon>
        <taxon>Methanocorpusculaceae</taxon>
        <taxon>Methanocorpusculum</taxon>
    </lineage>
</organism>
<dbReference type="Proteomes" id="UP001141336">
    <property type="component" value="Unassembled WGS sequence"/>
</dbReference>
<protein>
    <submittedName>
        <fullName evidence="1">Uncharacterized protein</fullName>
    </submittedName>
</protein>
<name>A0ABT4IP59_9EURY</name>